<gene>
    <name evidence="7" type="ORF">LSTR_LSTR009099</name>
</gene>
<keyword evidence="2 5" id="KW-0489">Methyltransferase</keyword>
<dbReference type="FunCoup" id="A0A482XNR6">
    <property type="interactions" value="1585"/>
</dbReference>
<dbReference type="GO" id="GO:0005737">
    <property type="term" value="C:cytoplasm"/>
    <property type="evidence" value="ECO:0007669"/>
    <property type="project" value="UniProtKB-SubCell"/>
</dbReference>
<dbReference type="STRING" id="195883.A0A482XNR6"/>
<keyword evidence="8" id="KW-1185">Reference proteome</keyword>
<evidence type="ECO:0000259" key="6">
    <source>
        <dbReference type="Pfam" id="PF13847"/>
    </source>
</evidence>
<keyword evidence="1 5" id="KW-0963">Cytoplasm</keyword>
<reference evidence="7 8" key="1">
    <citation type="journal article" date="2017" name="Gigascience">
        <title>Genome sequence of the small brown planthopper, Laodelphax striatellus.</title>
        <authorList>
            <person name="Zhu J."/>
            <person name="Jiang F."/>
            <person name="Wang X."/>
            <person name="Yang P."/>
            <person name="Bao Y."/>
            <person name="Zhao W."/>
            <person name="Wang W."/>
            <person name="Lu H."/>
            <person name="Wang Q."/>
            <person name="Cui N."/>
            <person name="Li J."/>
            <person name="Chen X."/>
            <person name="Luo L."/>
            <person name="Yu J."/>
            <person name="Kang L."/>
            <person name="Cui F."/>
        </authorList>
    </citation>
    <scope>NUCLEOTIDE SEQUENCE [LARGE SCALE GENOMIC DNA]</scope>
    <source>
        <strain evidence="7">Lst14</strain>
    </source>
</reference>
<dbReference type="Pfam" id="PF13847">
    <property type="entry name" value="Methyltransf_31"/>
    <property type="match status" value="1"/>
</dbReference>
<dbReference type="CDD" id="cd02440">
    <property type="entry name" value="AdoMet_MTases"/>
    <property type="match status" value="1"/>
</dbReference>
<evidence type="ECO:0000256" key="4">
    <source>
        <dbReference type="ARBA" id="ARBA00022691"/>
    </source>
</evidence>
<keyword evidence="4 5" id="KW-0949">S-adenosyl-L-methionine</keyword>
<dbReference type="PANTHER" id="PTHR12843">
    <property type="entry name" value="PROTEIN-LYSINE N-METHYLTRANSFERASE METTL10"/>
    <property type="match status" value="1"/>
</dbReference>
<comment type="subcellular location">
    <subcellularLocation>
        <location evidence="5">Cytoplasm</location>
    </subcellularLocation>
</comment>
<evidence type="ECO:0000256" key="1">
    <source>
        <dbReference type="ARBA" id="ARBA00022490"/>
    </source>
</evidence>
<feature type="domain" description="Methyltransferase" evidence="6">
    <location>
        <begin position="64"/>
        <end position="187"/>
    </location>
</feature>
<evidence type="ECO:0000256" key="5">
    <source>
        <dbReference type="HAMAP-Rule" id="MF_03188"/>
    </source>
</evidence>
<name>A0A482XNR6_LAOST</name>
<dbReference type="Gene3D" id="3.40.50.150">
    <property type="entry name" value="Vaccinia Virus protein VP39"/>
    <property type="match status" value="1"/>
</dbReference>
<sequence>MAENDTALRLNESELGTKEYWVEHYKTEVENFKEYGDVGEIWFGNSTLKDVLTWFQNNSNVSHDEPIIDLGCGNGMSLISLAKLGYTNLTGVDYSQEAIDLALCIMNDQKLSGIRYQVADLISGNDVGSLGLYKAVFDKGTYDAISLSPDDSQAKRNLYRDNVWKLLIESGFFIITSCNWTENELKDFFSNFTFIAAIPSAKQFQFGGRVGNSTTSLVFQKK</sequence>
<proteinExistence type="inferred from homology"/>
<dbReference type="EC" id="2.1.1.-" evidence="5"/>
<protein>
    <recommendedName>
        <fullName evidence="5">Protein-lysine N-methyltransferase LSTR_LSTR009099</fullName>
        <ecNumber evidence="5">2.1.1.-</ecNumber>
    </recommendedName>
</protein>
<evidence type="ECO:0000256" key="3">
    <source>
        <dbReference type="ARBA" id="ARBA00022679"/>
    </source>
</evidence>
<comment type="similarity">
    <text evidence="5">Belongs to the class I-like SAM-binding methyltransferase superfamily. EFM4 family.</text>
</comment>
<dbReference type="InterPro" id="IPR025714">
    <property type="entry name" value="Methyltranfer_dom"/>
</dbReference>
<dbReference type="SUPFAM" id="SSF53335">
    <property type="entry name" value="S-adenosyl-L-methionine-dependent methyltransferases"/>
    <property type="match status" value="1"/>
</dbReference>
<dbReference type="HAMAP" id="MF_03188">
    <property type="entry name" value="Methyltr_EFM4"/>
    <property type="match status" value="1"/>
</dbReference>
<comment type="function">
    <text evidence="5">S-adenosyl-L-methionine-dependent protein-lysine N-methyltransferase that methylates elongation factor 1-alpha.</text>
</comment>
<evidence type="ECO:0000313" key="7">
    <source>
        <dbReference type="EMBL" id="RZF47563.1"/>
    </source>
</evidence>
<organism evidence="7 8">
    <name type="scientific">Laodelphax striatellus</name>
    <name type="common">Small brown planthopper</name>
    <name type="synonym">Delphax striatella</name>
    <dbReference type="NCBI Taxonomy" id="195883"/>
    <lineage>
        <taxon>Eukaryota</taxon>
        <taxon>Metazoa</taxon>
        <taxon>Ecdysozoa</taxon>
        <taxon>Arthropoda</taxon>
        <taxon>Hexapoda</taxon>
        <taxon>Insecta</taxon>
        <taxon>Pterygota</taxon>
        <taxon>Neoptera</taxon>
        <taxon>Paraneoptera</taxon>
        <taxon>Hemiptera</taxon>
        <taxon>Auchenorrhyncha</taxon>
        <taxon>Fulgoroidea</taxon>
        <taxon>Delphacidae</taxon>
        <taxon>Criomorphinae</taxon>
        <taxon>Laodelphax</taxon>
    </lineage>
</organism>
<dbReference type="OrthoDB" id="540004at2759"/>
<comment type="caution">
    <text evidence="7">The sequence shown here is derived from an EMBL/GenBank/DDBJ whole genome shotgun (WGS) entry which is preliminary data.</text>
</comment>
<dbReference type="InterPro" id="IPR029063">
    <property type="entry name" value="SAM-dependent_MTases_sf"/>
</dbReference>
<dbReference type="GO" id="GO:0016279">
    <property type="term" value="F:protein-lysine N-methyltransferase activity"/>
    <property type="evidence" value="ECO:0007669"/>
    <property type="project" value="UniProtKB-UniRule"/>
</dbReference>
<dbReference type="EMBL" id="QKKF02004048">
    <property type="protein sequence ID" value="RZF47563.1"/>
    <property type="molecule type" value="Genomic_DNA"/>
</dbReference>
<evidence type="ECO:0000313" key="8">
    <source>
        <dbReference type="Proteomes" id="UP000291343"/>
    </source>
</evidence>
<accession>A0A482XNR6</accession>
<dbReference type="GO" id="GO:0032259">
    <property type="term" value="P:methylation"/>
    <property type="evidence" value="ECO:0007669"/>
    <property type="project" value="UniProtKB-KW"/>
</dbReference>
<evidence type="ECO:0000256" key="2">
    <source>
        <dbReference type="ARBA" id="ARBA00022603"/>
    </source>
</evidence>
<dbReference type="AlphaFoldDB" id="A0A482XNR6"/>
<dbReference type="PANTHER" id="PTHR12843:SF5">
    <property type="entry name" value="EEF1A LYSINE METHYLTRANSFERASE 2"/>
    <property type="match status" value="1"/>
</dbReference>
<keyword evidence="3 5" id="KW-0808">Transferase</keyword>
<dbReference type="InParanoid" id="A0A482XNR6"/>
<dbReference type="Proteomes" id="UP000291343">
    <property type="component" value="Unassembled WGS sequence"/>
</dbReference>
<dbReference type="SMR" id="A0A482XNR6"/>
<dbReference type="InterPro" id="IPR026635">
    <property type="entry name" value="Efm4/METTL10"/>
</dbReference>